<dbReference type="RefSeq" id="WP_265169354.1">
    <property type="nucleotide sequence ID" value="NZ_AP023081.1"/>
</dbReference>
<organism evidence="1 2">
    <name type="scientific">Pseudomonas solani</name>
    <dbReference type="NCBI Taxonomy" id="2731552"/>
    <lineage>
        <taxon>Bacteria</taxon>
        <taxon>Pseudomonadati</taxon>
        <taxon>Pseudomonadota</taxon>
        <taxon>Gammaproteobacteria</taxon>
        <taxon>Pseudomonadales</taxon>
        <taxon>Pseudomonadaceae</taxon>
        <taxon>Pseudomonas</taxon>
    </lineage>
</organism>
<evidence type="ECO:0000313" key="1">
    <source>
        <dbReference type="EMBL" id="BCD83933.1"/>
    </source>
</evidence>
<dbReference type="Proteomes" id="UP001064896">
    <property type="component" value="Chromosome"/>
</dbReference>
<keyword evidence="2" id="KW-1185">Reference proteome</keyword>
<gene>
    <name evidence="1" type="ORF">PSm6_03400</name>
</gene>
<name>A0ABN6BIA8_9PSED</name>
<proteinExistence type="predicted"/>
<reference evidence="1" key="1">
    <citation type="submission" date="2020-05" db="EMBL/GenBank/DDBJ databases">
        <title>Complete genome sequence of Pseudomonas sp. Sm006.</title>
        <authorList>
            <person name="Takeuchi K."/>
            <person name="Someya N."/>
        </authorList>
    </citation>
    <scope>NUCLEOTIDE SEQUENCE</scope>
    <source>
        <strain evidence="1">Sm006</strain>
    </source>
</reference>
<sequence length="57" mass="6341">MRLKSIEPRYDGDYKIVTINSKGDVMEKDWYCVLSVIGGEFQKKDAAKTDKGGKGNG</sequence>
<protein>
    <submittedName>
        <fullName evidence="1">Uncharacterized protein</fullName>
    </submittedName>
</protein>
<evidence type="ECO:0000313" key="2">
    <source>
        <dbReference type="Proteomes" id="UP001064896"/>
    </source>
</evidence>
<dbReference type="EMBL" id="AP023081">
    <property type="protein sequence ID" value="BCD83933.1"/>
    <property type="molecule type" value="Genomic_DNA"/>
</dbReference>
<accession>A0ABN6BIA8</accession>